<evidence type="ECO:0000256" key="1">
    <source>
        <dbReference type="ARBA" id="ARBA00023015"/>
    </source>
</evidence>
<dbReference type="Pfam" id="PF00392">
    <property type="entry name" value="GntR"/>
    <property type="match status" value="1"/>
</dbReference>
<dbReference type="AlphaFoldDB" id="A0A4R2QIQ7"/>
<accession>A0A4R2QIQ7</accession>
<keyword evidence="1" id="KW-0805">Transcription regulation</keyword>
<protein>
    <submittedName>
        <fullName evidence="5">GntR family transcriptional regulator</fullName>
    </submittedName>
</protein>
<dbReference type="InterPro" id="IPR036388">
    <property type="entry name" value="WH-like_DNA-bd_sf"/>
</dbReference>
<evidence type="ECO:0000313" key="5">
    <source>
        <dbReference type="EMBL" id="TCP49243.1"/>
    </source>
</evidence>
<name>A0A4R2QIQ7_9PSEU</name>
<dbReference type="PROSITE" id="PS50949">
    <property type="entry name" value="HTH_GNTR"/>
    <property type="match status" value="1"/>
</dbReference>
<keyword evidence="2" id="KW-0238">DNA-binding</keyword>
<dbReference type="GO" id="GO:0003700">
    <property type="term" value="F:DNA-binding transcription factor activity"/>
    <property type="evidence" value="ECO:0007669"/>
    <property type="project" value="InterPro"/>
</dbReference>
<comment type="caution">
    <text evidence="5">The sequence shown here is derived from an EMBL/GenBank/DDBJ whole genome shotgun (WGS) entry which is preliminary data.</text>
</comment>
<proteinExistence type="predicted"/>
<organism evidence="5 6">
    <name type="scientific">Tamaricihabitans halophyticus</name>
    <dbReference type="NCBI Taxonomy" id="1262583"/>
    <lineage>
        <taxon>Bacteria</taxon>
        <taxon>Bacillati</taxon>
        <taxon>Actinomycetota</taxon>
        <taxon>Actinomycetes</taxon>
        <taxon>Pseudonocardiales</taxon>
        <taxon>Pseudonocardiaceae</taxon>
        <taxon>Tamaricihabitans</taxon>
    </lineage>
</organism>
<dbReference type="PANTHER" id="PTHR38445:SF9">
    <property type="entry name" value="HTH-TYPE TRANSCRIPTIONAL REPRESSOR YTRA"/>
    <property type="match status" value="1"/>
</dbReference>
<dbReference type="OrthoDB" id="4307011at2"/>
<dbReference type="Proteomes" id="UP000294911">
    <property type="component" value="Unassembled WGS sequence"/>
</dbReference>
<dbReference type="EMBL" id="SLXQ01000009">
    <property type="protein sequence ID" value="TCP49243.1"/>
    <property type="molecule type" value="Genomic_DNA"/>
</dbReference>
<dbReference type="SUPFAM" id="SSF46785">
    <property type="entry name" value="Winged helix' DNA-binding domain"/>
    <property type="match status" value="1"/>
</dbReference>
<evidence type="ECO:0000256" key="3">
    <source>
        <dbReference type="ARBA" id="ARBA00023163"/>
    </source>
</evidence>
<dbReference type="InterPro" id="IPR000524">
    <property type="entry name" value="Tscrpt_reg_HTH_GntR"/>
</dbReference>
<dbReference type="Gene3D" id="1.10.10.10">
    <property type="entry name" value="Winged helix-like DNA-binding domain superfamily/Winged helix DNA-binding domain"/>
    <property type="match status" value="1"/>
</dbReference>
<dbReference type="CDD" id="cd07377">
    <property type="entry name" value="WHTH_GntR"/>
    <property type="match status" value="1"/>
</dbReference>
<dbReference type="InterPro" id="IPR036390">
    <property type="entry name" value="WH_DNA-bd_sf"/>
</dbReference>
<keyword evidence="6" id="KW-1185">Reference proteome</keyword>
<feature type="domain" description="HTH gntR-type" evidence="4">
    <location>
        <begin position="11"/>
        <end position="79"/>
    </location>
</feature>
<evidence type="ECO:0000313" key="6">
    <source>
        <dbReference type="Proteomes" id="UP000294911"/>
    </source>
</evidence>
<dbReference type="SMART" id="SM00345">
    <property type="entry name" value="HTH_GNTR"/>
    <property type="match status" value="1"/>
</dbReference>
<evidence type="ECO:0000259" key="4">
    <source>
        <dbReference type="PROSITE" id="PS50949"/>
    </source>
</evidence>
<dbReference type="PANTHER" id="PTHR38445">
    <property type="entry name" value="HTH-TYPE TRANSCRIPTIONAL REPRESSOR YTRA"/>
    <property type="match status" value="1"/>
</dbReference>
<sequence>MRLHIDSTDSTPPYEQLRRQLAKQINDAELVAGTRLPPVRQLATELGLAANTVARTYRELEEAGLLETKGRAGTFVSAAGSQSRQRARQAAEEYAATVRDLGIDEDEARRIVESALTHGRRNV</sequence>
<dbReference type="GO" id="GO:0003677">
    <property type="term" value="F:DNA binding"/>
    <property type="evidence" value="ECO:0007669"/>
    <property type="project" value="UniProtKB-KW"/>
</dbReference>
<dbReference type="RefSeq" id="WP_132878550.1">
    <property type="nucleotide sequence ID" value="NZ_SLXQ01000009.1"/>
</dbReference>
<keyword evidence="3" id="KW-0804">Transcription</keyword>
<gene>
    <name evidence="5" type="ORF">EV191_10965</name>
</gene>
<reference evidence="5 6" key="1">
    <citation type="submission" date="2019-03" db="EMBL/GenBank/DDBJ databases">
        <title>Genomic Encyclopedia of Type Strains, Phase IV (KMG-IV): sequencing the most valuable type-strain genomes for metagenomic binning, comparative biology and taxonomic classification.</title>
        <authorList>
            <person name="Goeker M."/>
        </authorList>
    </citation>
    <scope>NUCLEOTIDE SEQUENCE [LARGE SCALE GENOMIC DNA]</scope>
    <source>
        <strain evidence="5 6">DSM 45765</strain>
    </source>
</reference>
<evidence type="ECO:0000256" key="2">
    <source>
        <dbReference type="ARBA" id="ARBA00023125"/>
    </source>
</evidence>